<accession>A0ABS2R7I2</accession>
<dbReference type="EMBL" id="JAFBFH010000012">
    <property type="protein sequence ID" value="MBM7715089.1"/>
    <property type="molecule type" value="Genomic_DNA"/>
</dbReference>
<evidence type="ECO:0000313" key="2">
    <source>
        <dbReference type="Proteomes" id="UP000823485"/>
    </source>
</evidence>
<dbReference type="PIRSF" id="PIRSF037692">
    <property type="entry name" value="UCP037692"/>
    <property type="match status" value="1"/>
</dbReference>
<dbReference type="Pfam" id="PF17277">
    <property type="entry name" value="DUF5342"/>
    <property type="match status" value="1"/>
</dbReference>
<gene>
    <name evidence="1" type="ORF">JOC94_002061</name>
</gene>
<comment type="caution">
    <text evidence="1">The sequence shown here is derived from an EMBL/GenBank/DDBJ whole genome shotgun (WGS) entry which is preliminary data.</text>
</comment>
<keyword evidence="2" id="KW-1185">Reference proteome</keyword>
<sequence>MLQHFQYSPLYRNENIPGWNFSFYFNGQKYEGIYKQNGGIDWLTQAPDAKSVQNIEKYIHDLMLYHVYDQR</sequence>
<dbReference type="InterPro" id="IPR017263">
    <property type="entry name" value="UCP037692"/>
</dbReference>
<reference evidence="1 2" key="1">
    <citation type="submission" date="2021-01" db="EMBL/GenBank/DDBJ databases">
        <title>Genomic Encyclopedia of Type Strains, Phase IV (KMG-IV): sequencing the most valuable type-strain genomes for metagenomic binning, comparative biology and taxonomic classification.</title>
        <authorList>
            <person name="Goeker M."/>
        </authorList>
    </citation>
    <scope>NUCLEOTIDE SEQUENCE [LARGE SCALE GENOMIC DNA]</scope>
    <source>
        <strain evidence="1 2">DSM 105453</strain>
    </source>
</reference>
<proteinExistence type="predicted"/>
<evidence type="ECO:0008006" key="3">
    <source>
        <dbReference type="Google" id="ProtNLM"/>
    </source>
</evidence>
<evidence type="ECO:0000313" key="1">
    <source>
        <dbReference type="EMBL" id="MBM7715089.1"/>
    </source>
</evidence>
<organism evidence="1 2">
    <name type="scientific">Siminovitchia thermophila</name>
    <dbReference type="NCBI Taxonomy" id="1245522"/>
    <lineage>
        <taxon>Bacteria</taxon>
        <taxon>Bacillati</taxon>
        <taxon>Bacillota</taxon>
        <taxon>Bacilli</taxon>
        <taxon>Bacillales</taxon>
        <taxon>Bacillaceae</taxon>
        <taxon>Siminovitchia</taxon>
    </lineage>
</organism>
<protein>
    <recommendedName>
        <fullName evidence="3">YheE family protein</fullName>
    </recommendedName>
</protein>
<dbReference type="Proteomes" id="UP000823485">
    <property type="component" value="Unassembled WGS sequence"/>
</dbReference>
<name>A0ABS2R7I2_9BACI</name>
<dbReference type="RefSeq" id="WP_077112260.1">
    <property type="nucleotide sequence ID" value="NZ_JAFBFH010000012.1"/>
</dbReference>